<comment type="caution">
    <text evidence="2">The sequence shown here is derived from an EMBL/GenBank/DDBJ whole genome shotgun (WGS) entry which is preliminary data.</text>
</comment>
<name>A0A4Y2UMN1_ARAVE</name>
<dbReference type="AlphaFoldDB" id="A0A4Y2UMN1"/>
<evidence type="ECO:0000256" key="1">
    <source>
        <dbReference type="SAM" id="MobiDB-lite"/>
    </source>
</evidence>
<keyword evidence="3" id="KW-1185">Reference proteome</keyword>
<evidence type="ECO:0000313" key="2">
    <source>
        <dbReference type="EMBL" id="GBO14289.1"/>
    </source>
</evidence>
<accession>A0A4Y2UMN1</accession>
<proteinExistence type="predicted"/>
<organism evidence="2 3">
    <name type="scientific">Araneus ventricosus</name>
    <name type="common">Orbweaver spider</name>
    <name type="synonym">Epeira ventricosa</name>
    <dbReference type="NCBI Taxonomy" id="182803"/>
    <lineage>
        <taxon>Eukaryota</taxon>
        <taxon>Metazoa</taxon>
        <taxon>Ecdysozoa</taxon>
        <taxon>Arthropoda</taxon>
        <taxon>Chelicerata</taxon>
        <taxon>Arachnida</taxon>
        <taxon>Araneae</taxon>
        <taxon>Araneomorphae</taxon>
        <taxon>Entelegynae</taxon>
        <taxon>Araneoidea</taxon>
        <taxon>Araneidae</taxon>
        <taxon>Araneus</taxon>
    </lineage>
</organism>
<gene>
    <name evidence="2" type="ORF">AVEN_231174_1</name>
</gene>
<reference evidence="2 3" key="1">
    <citation type="journal article" date="2019" name="Sci. Rep.">
        <title>Orb-weaving spider Araneus ventricosus genome elucidates the spidroin gene catalogue.</title>
        <authorList>
            <person name="Kono N."/>
            <person name="Nakamura H."/>
            <person name="Ohtoshi R."/>
            <person name="Moran D.A.P."/>
            <person name="Shinohara A."/>
            <person name="Yoshida Y."/>
            <person name="Fujiwara M."/>
            <person name="Mori M."/>
            <person name="Tomita M."/>
            <person name="Arakawa K."/>
        </authorList>
    </citation>
    <scope>NUCLEOTIDE SEQUENCE [LARGE SCALE GENOMIC DNA]</scope>
</reference>
<evidence type="ECO:0000313" key="3">
    <source>
        <dbReference type="Proteomes" id="UP000499080"/>
    </source>
</evidence>
<dbReference type="EMBL" id="BGPR01038445">
    <property type="protein sequence ID" value="GBO14289.1"/>
    <property type="molecule type" value="Genomic_DNA"/>
</dbReference>
<protein>
    <submittedName>
        <fullName evidence="2">Uncharacterized protein</fullName>
    </submittedName>
</protein>
<dbReference type="Proteomes" id="UP000499080">
    <property type="component" value="Unassembled WGS sequence"/>
</dbReference>
<sequence>MINKSHATADEKNQSKGSNSVQARWLSSSVLPQRLEPHWCEAYSACILSLGLGLGLIGNRKCTPIFTRMNSARAEVHLFSILHRRIKFHLPSHGKVRDENATSIDFGCSVKEHRKS</sequence>
<feature type="region of interest" description="Disordered" evidence="1">
    <location>
        <begin position="1"/>
        <end position="22"/>
    </location>
</feature>